<evidence type="ECO:0000313" key="2">
    <source>
        <dbReference type="EMBL" id="CAD8062180.1"/>
    </source>
</evidence>
<dbReference type="OrthoDB" id="292614at2759"/>
<evidence type="ECO:0000313" key="1">
    <source>
        <dbReference type="EMBL" id="CAD8062178.1"/>
    </source>
</evidence>
<evidence type="ECO:0000313" key="3">
    <source>
        <dbReference type="Proteomes" id="UP000692954"/>
    </source>
</evidence>
<dbReference type="EMBL" id="CAJJDN010000016">
    <property type="protein sequence ID" value="CAD8062180.1"/>
    <property type="molecule type" value="Genomic_DNA"/>
</dbReference>
<dbReference type="Proteomes" id="UP000692954">
    <property type="component" value="Unassembled WGS sequence"/>
</dbReference>
<comment type="caution">
    <text evidence="1">The sequence shown here is derived from an EMBL/GenBank/DDBJ whole genome shotgun (WGS) entry which is preliminary data.</text>
</comment>
<sequence>MKRKLLNENYQIKKNKSYSIQRSIQKEISLDRNQSISFKKGNSDQSGSMQIVEMWSKKMKKQCDIYLENLKQQQEKEIKKFNNVPPIMLKNIDLMKRSDKTTLPRSRIASFNQQDFNLKSNMQIIQQNDEHIGNSFFSITNSGRSIGHLQRHKLSPIKEVQNYIHQCDTLLQDVQNISKEFYQPKPDRFNLYVQKRQREKLKEMFLLRRQQ</sequence>
<name>A0A8S1L2M8_9CILI</name>
<gene>
    <name evidence="1" type="ORF">PSON_ATCC_30995.1.T0160210</name>
    <name evidence="2" type="ORF">PSON_ATCC_30995.1.T0160211</name>
</gene>
<protein>
    <submittedName>
        <fullName evidence="1">Uncharacterized protein</fullName>
    </submittedName>
</protein>
<organism evidence="1 3">
    <name type="scientific">Paramecium sonneborni</name>
    <dbReference type="NCBI Taxonomy" id="65129"/>
    <lineage>
        <taxon>Eukaryota</taxon>
        <taxon>Sar</taxon>
        <taxon>Alveolata</taxon>
        <taxon>Ciliophora</taxon>
        <taxon>Intramacronucleata</taxon>
        <taxon>Oligohymenophorea</taxon>
        <taxon>Peniculida</taxon>
        <taxon>Parameciidae</taxon>
        <taxon>Paramecium</taxon>
    </lineage>
</organism>
<keyword evidence="3" id="KW-1185">Reference proteome</keyword>
<accession>A0A8S1L2M8</accession>
<dbReference type="EMBL" id="CAJJDN010000016">
    <property type="protein sequence ID" value="CAD8062178.1"/>
    <property type="molecule type" value="Genomic_DNA"/>
</dbReference>
<dbReference type="AlphaFoldDB" id="A0A8S1L2M8"/>
<reference evidence="1" key="1">
    <citation type="submission" date="2021-01" db="EMBL/GenBank/DDBJ databases">
        <authorList>
            <consortium name="Genoscope - CEA"/>
            <person name="William W."/>
        </authorList>
    </citation>
    <scope>NUCLEOTIDE SEQUENCE</scope>
</reference>
<proteinExistence type="predicted"/>